<dbReference type="InterPro" id="IPR000160">
    <property type="entry name" value="GGDEF_dom"/>
</dbReference>
<dbReference type="SMART" id="SM00267">
    <property type="entry name" value="GGDEF"/>
    <property type="match status" value="1"/>
</dbReference>
<keyword evidence="3" id="KW-0472">Membrane</keyword>
<dbReference type="InterPro" id="IPR050469">
    <property type="entry name" value="Diguanylate_Cyclase"/>
</dbReference>
<dbReference type="Gene3D" id="3.30.70.270">
    <property type="match status" value="1"/>
</dbReference>
<dbReference type="GO" id="GO:1902201">
    <property type="term" value="P:negative regulation of bacterial-type flagellum-dependent cell motility"/>
    <property type="evidence" value="ECO:0007669"/>
    <property type="project" value="TreeGrafter"/>
</dbReference>
<dbReference type="SUPFAM" id="SSF55073">
    <property type="entry name" value="Nucleotide cyclase"/>
    <property type="match status" value="1"/>
</dbReference>
<organism evidence="5 6">
    <name type="scientific">Burkholderia thailandensis (strain ATCC 700388 / DSM 13276 / CCUG 48851 / CIP 106301 / E264)</name>
    <dbReference type="NCBI Taxonomy" id="271848"/>
    <lineage>
        <taxon>Bacteria</taxon>
        <taxon>Pseudomonadati</taxon>
        <taxon>Pseudomonadota</taxon>
        <taxon>Betaproteobacteria</taxon>
        <taxon>Burkholderiales</taxon>
        <taxon>Burkholderiaceae</taxon>
        <taxon>Burkholderia</taxon>
        <taxon>pseudomallei group</taxon>
    </lineage>
</organism>
<dbReference type="GO" id="GO:0005886">
    <property type="term" value="C:plasma membrane"/>
    <property type="evidence" value="ECO:0007669"/>
    <property type="project" value="TreeGrafter"/>
</dbReference>
<dbReference type="CDD" id="cd12914">
    <property type="entry name" value="PDC1_DGC_like"/>
    <property type="match status" value="1"/>
</dbReference>
<dbReference type="InterPro" id="IPR029787">
    <property type="entry name" value="Nucleotide_cyclase"/>
</dbReference>
<dbReference type="KEGG" id="bte:BTH_II0401"/>
<keyword evidence="3" id="KW-0812">Transmembrane</keyword>
<gene>
    <name evidence="5" type="ordered locus">BTH_II0401</name>
</gene>
<accession>Q2T898</accession>
<protein>
    <recommendedName>
        <fullName evidence="1">diguanylate cyclase</fullName>
        <ecNumber evidence="1">2.7.7.65</ecNumber>
    </recommendedName>
</protein>
<dbReference type="PANTHER" id="PTHR45138">
    <property type="entry name" value="REGULATORY COMPONENTS OF SENSORY TRANSDUCTION SYSTEM"/>
    <property type="match status" value="1"/>
</dbReference>
<dbReference type="InterPro" id="IPR043128">
    <property type="entry name" value="Rev_trsase/Diguanyl_cyclase"/>
</dbReference>
<feature type="domain" description="GGDEF" evidence="4">
    <location>
        <begin position="370"/>
        <end position="506"/>
    </location>
</feature>
<dbReference type="Gene3D" id="3.30.450.20">
    <property type="entry name" value="PAS domain"/>
    <property type="match status" value="2"/>
</dbReference>
<name>Q2T898_BURTA</name>
<dbReference type="CDD" id="cd12915">
    <property type="entry name" value="PDC2_DGC_like"/>
    <property type="match status" value="1"/>
</dbReference>
<dbReference type="PROSITE" id="PS50887">
    <property type="entry name" value="GGDEF"/>
    <property type="match status" value="1"/>
</dbReference>
<dbReference type="NCBIfam" id="TIGR00254">
    <property type="entry name" value="GGDEF"/>
    <property type="match status" value="1"/>
</dbReference>
<dbReference type="AlphaFoldDB" id="Q2T898"/>
<dbReference type="GO" id="GO:0043709">
    <property type="term" value="P:cell adhesion involved in single-species biofilm formation"/>
    <property type="evidence" value="ECO:0007669"/>
    <property type="project" value="TreeGrafter"/>
</dbReference>
<dbReference type="Proteomes" id="UP000001930">
    <property type="component" value="Chromosome II"/>
</dbReference>
<feature type="transmembrane region" description="Helical" evidence="3">
    <location>
        <begin position="304"/>
        <end position="322"/>
    </location>
</feature>
<evidence type="ECO:0000256" key="3">
    <source>
        <dbReference type="SAM" id="Phobius"/>
    </source>
</evidence>
<reference evidence="5 6" key="1">
    <citation type="journal article" date="2005" name="BMC Genomics">
        <title>Bacterial genome adaptation to niches: divergence of the potential virulence genes in three Burkholderia species of different survival strategies.</title>
        <authorList>
            <person name="Kim H.S."/>
            <person name="Schell M.A."/>
            <person name="Yu Y."/>
            <person name="Ulrich R.L."/>
            <person name="Sarria S.H."/>
            <person name="Nierman W.C."/>
            <person name="DeShazer D."/>
        </authorList>
    </citation>
    <scope>NUCLEOTIDE SEQUENCE [LARGE SCALE GENOMIC DNA]</scope>
    <source>
        <strain evidence="6">ATCC 700388 / DSM 13276 / CCUG 48851 / CIP 106301 / E264</strain>
    </source>
</reference>
<sequence length="507" mass="56272">MRTRSTSSVTRHLQSRMQHLMSPMGVIVCGALLLTLIWLLCARVLYESRKDAYLHAVENSHNLALLLERDIARNVELYDLSLQAVVDGVNDPRIMALDPAIRSKVLFDRAATGKYLGTIYVMNERGDIVLDSHFPRPPPVANFSYRDYFAYQRDHPQGGLYISKPYAARLRHGALTVALSRRITRADGSFGGVVVGTLSIDYFRSLLDGLSVGPGGTASVFGTNGLLITRLPFDPKMVGRSIVGSDLYAHASASDEGVFTGVASIDGVRRLYVYKRLPGLPIIVNVSPTEQHVFLQWRIRAQRLVALMLVFGVVIVGGTALLSRELRWRRHAELHLQRLARTDALTGLGNRRAFDENLRSEWARALRTGRPLSLLFVDIDQFKAYNDHYGHQAGDDVLREVGRCLALNVRRAADDVSRYGGEEFVITLPDIDAKSAAAIAEHIRRAVYDLDIEHVRSPYARVTVSIGLVTSHEHAAHSDTTLVKMADAALYQAKSTGRNRVCDAQHA</sequence>
<dbReference type="FunFam" id="3.30.70.270:FF:000001">
    <property type="entry name" value="Diguanylate cyclase domain protein"/>
    <property type="match status" value="1"/>
</dbReference>
<dbReference type="EC" id="2.7.7.65" evidence="1"/>
<evidence type="ECO:0000313" key="6">
    <source>
        <dbReference type="Proteomes" id="UP000001930"/>
    </source>
</evidence>
<dbReference type="HOGENOM" id="CLU_000445_134_3_4"/>
<keyword evidence="6" id="KW-1185">Reference proteome</keyword>
<proteinExistence type="predicted"/>
<keyword evidence="3" id="KW-1133">Transmembrane helix</keyword>
<evidence type="ECO:0000259" key="4">
    <source>
        <dbReference type="PROSITE" id="PS50887"/>
    </source>
</evidence>
<evidence type="ECO:0000256" key="2">
    <source>
        <dbReference type="ARBA" id="ARBA00034247"/>
    </source>
</evidence>
<dbReference type="GO" id="GO:0052621">
    <property type="term" value="F:diguanylate cyclase activity"/>
    <property type="evidence" value="ECO:0007669"/>
    <property type="project" value="UniProtKB-EC"/>
</dbReference>
<dbReference type="EMBL" id="CP000085">
    <property type="protein sequence ID" value="ABC34239.1"/>
    <property type="molecule type" value="Genomic_DNA"/>
</dbReference>
<dbReference type="InterPro" id="IPR054327">
    <property type="entry name" value="His-kinase-like_sensor"/>
</dbReference>
<dbReference type="CDD" id="cd01949">
    <property type="entry name" value="GGDEF"/>
    <property type="match status" value="1"/>
</dbReference>
<evidence type="ECO:0000256" key="1">
    <source>
        <dbReference type="ARBA" id="ARBA00012528"/>
    </source>
</evidence>
<evidence type="ECO:0000313" key="5">
    <source>
        <dbReference type="EMBL" id="ABC34239.1"/>
    </source>
</evidence>
<comment type="catalytic activity">
    <reaction evidence="2">
        <text>2 GTP = 3',3'-c-di-GMP + 2 diphosphate</text>
        <dbReference type="Rhea" id="RHEA:24898"/>
        <dbReference type="ChEBI" id="CHEBI:33019"/>
        <dbReference type="ChEBI" id="CHEBI:37565"/>
        <dbReference type="ChEBI" id="CHEBI:58805"/>
        <dbReference type="EC" id="2.7.7.65"/>
    </reaction>
</comment>
<dbReference type="Pfam" id="PF22588">
    <property type="entry name" value="dCache_1_like"/>
    <property type="match status" value="1"/>
</dbReference>
<dbReference type="PANTHER" id="PTHR45138:SF9">
    <property type="entry name" value="DIGUANYLATE CYCLASE DGCM-RELATED"/>
    <property type="match status" value="1"/>
</dbReference>
<dbReference type="Pfam" id="PF00990">
    <property type="entry name" value="GGDEF"/>
    <property type="match status" value="1"/>
</dbReference>
<feature type="transmembrane region" description="Helical" evidence="3">
    <location>
        <begin position="20"/>
        <end position="40"/>
    </location>
</feature>